<dbReference type="EMBL" id="KX349293">
    <property type="protein sequence ID" value="AOO12089.1"/>
    <property type="molecule type" value="Genomic_DNA"/>
</dbReference>
<evidence type="ECO:0000313" key="1">
    <source>
        <dbReference type="EMBL" id="AOO11624.1"/>
    </source>
</evidence>
<reference evidence="4 5" key="1">
    <citation type="journal article" date="2016" name="Environ. Microbiol.">
        <title>Genomic diversification of marine cyanophages into stable ecotypes.</title>
        <authorList>
            <person name="Marston M.F."/>
            <person name="Martiny J.B."/>
        </authorList>
    </citation>
    <scope>NUCLEOTIDE SEQUENCE [LARGE SCALE GENOMIC DNA]</scope>
    <source>
        <strain evidence="1">ES_42_0910</strain>
        <strain evidence="2">Np_20_0711</strain>
        <strain evidence="3">Sn_13_0910</strain>
    </source>
</reference>
<dbReference type="Proteomes" id="UP000223571">
    <property type="component" value="Segment"/>
</dbReference>
<dbReference type="Proteomes" id="UP000226130">
    <property type="component" value="Segment"/>
</dbReference>
<dbReference type="Proteomes" id="UP000225178">
    <property type="component" value="Segment"/>
</dbReference>
<evidence type="ECO:0000313" key="5">
    <source>
        <dbReference type="Proteomes" id="UP000225178"/>
    </source>
</evidence>
<dbReference type="EMBL" id="KX349296">
    <property type="protein sequence ID" value="AOO12790.1"/>
    <property type="molecule type" value="Genomic_DNA"/>
</dbReference>
<name>A0A1D7SEK0_9CAUD</name>
<sequence>MSRVSSLQYVNKDFNIQNRDLTNKKICILAFRESVSALKKGEISNKVNLTYVKKQIRREYPEFTDHQCEIGRQSVGEWFKHNKYLPEFNSYHSRFPLIFPESQPFKEAEILFDTVETVTEQPQAPEEVETVRHYQQMGAKQIETPTGFKIQF</sequence>
<proteinExistence type="predicted"/>
<evidence type="ECO:0000313" key="4">
    <source>
        <dbReference type="Proteomes" id="UP000223571"/>
    </source>
</evidence>
<evidence type="ECO:0000313" key="6">
    <source>
        <dbReference type="Proteomes" id="UP000226130"/>
    </source>
</evidence>
<evidence type="ECO:0000313" key="2">
    <source>
        <dbReference type="EMBL" id="AOO12089.1"/>
    </source>
</evidence>
<accession>A0A1D7SEK0</accession>
<gene>
    <name evidence="1" type="ORF">ES420910_143</name>
    <name evidence="2" type="ORF">Np200711_143</name>
    <name evidence="3" type="ORF">Sn130910_143</name>
</gene>
<evidence type="ECO:0000313" key="3">
    <source>
        <dbReference type="EMBL" id="AOO12790.1"/>
    </source>
</evidence>
<organism evidence="2 6">
    <name type="scientific">Cyanophage S-RIM44</name>
    <dbReference type="NCBI Taxonomy" id="1278485"/>
    <lineage>
        <taxon>Viruses</taxon>
        <taxon>Duplodnaviria</taxon>
        <taxon>Heunggongvirae</taxon>
        <taxon>Uroviricota</taxon>
        <taxon>Caudoviricetes</taxon>
        <taxon>Pantevenvirales</taxon>
        <taxon>Kyanoviridae</taxon>
        <taxon>Vellamovirus</taxon>
        <taxon>Vellamovirus rhodeisland44</taxon>
    </lineage>
</organism>
<protein>
    <submittedName>
        <fullName evidence="2">Uncharacterized protein</fullName>
    </submittedName>
</protein>
<dbReference type="EMBL" id="KX349291">
    <property type="protein sequence ID" value="AOO11624.1"/>
    <property type="molecule type" value="Genomic_DNA"/>
</dbReference>